<dbReference type="Proteomes" id="UP000050792">
    <property type="component" value="Unassembled WGS sequence"/>
</dbReference>
<dbReference type="WBParaSite" id="SRDH1_98550.2">
    <property type="protein sequence ID" value="SRDH1_98550.2"/>
    <property type="gene ID" value="SRDH1_98550"/>
</dbReference>
<name>A0AA85GII5_9TREM</name>
<protein>
    <submittedName>
        <fullName evidence="4">Uncharacterized protein</fullName>
    </submittedName>
</protein>
<feature type="coiled-coil region" evidence="1">
    <location>
        <begin position="220"/>
        <end position="291"/>
    </location>
</feature>
<reference evidence="3" key="1">
    <citation type="submission" date="2022-06" db="EMBL/GenBank/DDBJ databases">
        <authorList>
            <person name="Berger JAMES D."/>
            <person name="Berger JAMES D."/>
        </authorList>
    </citation>
    <scope>NUCLEOTIDE SEQUENCE [LARGE SCALE GENOMIC DNA]</scope>
</reference>
<evidence type="ECO:0000313" key="4">
    <source>
        <dbReference type="WBParaSite" id="SRDH1_98550.2"/>
    </source>
</evidence>
<keyword evidence="2" id="KW-0732">Signal</keyword>
<dbReference type="AlphaFoldDB" id="A0AA85GII5"/>
<keyword evidence="3" id="KW-1185">Reference proteome</keyword>
<evidence type="ECO:0000256" key="2">
    <source>
        <dbReference type="SAM" id="SignalP"/>
    </source>
</evidence>
<proteinExistence type="predicted"/>
<keyword evidence="1" id="KW-0175">Coiled coil</keyword>
<sequence length="358" mass="41988">MKTCFVQALVLTIYILGVQYLVTADNTSLELEDAYFKLNKYTEAIKTVEREKIYIEELVLYATNTTEKQFRDGIIRLENKYAAKWILDLFKNIIPNDRDLLQTYSENYKRVPEISRNLDDYYYGSVEYAIMIKWDARLNFDLATNKYLNMLASTKNSSLTASNGKSLSERKMSLKQLEKEYKLSKSRIRTLYNKVIQTGVTYRIVYESVEKNLWKSNPKLHNVQNEVNEMKAIRKDLIRDLVQTEKEARNTSDSNKRGILEREIEDLINGINALEEKLENSQKNFNEVLDNLRFASPVFKAADEKNLDTTDKFHKALNDHLEILKNLEIRRIDVLELLSSKERIQMYESILQVELNSI</sequence>
<organism evidence="3 4">
    <name type="scientific">Schistosoma rodhaini</name>
    <dbReference type="NCBI Taxonomy" id="6188"/>
    <lineage>
        <taxon>Eukaryota</taxon>
        <taxon>Metazoa</taxon>
        <taxon>Spiralia</taxon>
        <taxon>Lophotrochozoa</taxon>
        <taxon>Platyhelminthes</taxon>
        <taxon>Trematoda</taxon>
        <taxon>Digenea</taxon>
        <taxon>Strigeidida</taxon>
        <taxon>Schistosomatoidea</taxon>
        <taxon>Schistosomatidae</taxon>
        <taxon>Schistosoma</taxon>
    </lineage>
</organism>
<evidence type="ECO:0000256" key="1">
    <source>
        <dbReference type="SAM" id="Coils"/>
    </source>
</evidence>
<feature type="chain" id="PRO_5041679140" evidence="2">
    <location>
        <begin position="25"/>
        <end position="358"/>
    </location>
</feature>
<accession>A0AA85GII5</accession>
<evidence type="ECO:0000313" key="3">
    <source>
        <dbReference type="Proteomes" id="UP000050792"/>
    </source>
</evidence>
<feature type="signal peptide" evidence="2">
    <location>
        <begin position="1"/>
        <end position="24"/>
    </location>
</feature>
<reference evidence="4" key="2">
    <citation type="submission" date="2023-11" db="UniProtKB">
        <authorList>
            <consortium name="WormBaseParasite"/>
        </authorList>
    </citation>
    <scope>IDENTIFICATION</scope>
</reference>